<dbReference type="Proteomes" id="UP000285636">
    <property type="component" value="Unassembled WGS sequence"/>
</dbReference>
<evidence type="ECO:0000313" key="5">
    <source>
        <dbReference type="Proteomes" id="UP000285636"/>
    </source>
</evidence>
<dbReference type="PROSITE" id="PS51318">
    <property type="entry name" value="TAT"/>
    <property type="match status" value="1"/>
</dbReference>
<dbReference type="Gene3D" id="3.40.50.850">
    <property type="entry name" value="Isochorismatase-like"/>
    <property type="match status" value="1"/>
</dbReference>
<dbReference type="Pfam" id="PF00857">
    <property type="entry name" value="Isochorismatase"/>
    <property type="match status" value="1"/>
</dbReference>
<reference evidence="4 5" key="1">
    <citation type="submission" date="2016-10" db="EMBL/GenBank/DDBJ databases">
        <title>Comparative genome analysis of multiple Pseudomonas spp. focuses on biocontrol and plant growth promoting traits.</title>
        <authorList>
            <person name="Tao X.-Y."/>
            <person name="Taylor C.G."/>
        </authorList>
    </citation>
    <scope>NUCLEOTIDE SEQUENCE [LARGE SCALE GENOMIC DNA]</scope>
    <source>
        <strain evidence="4 5">38D7</strain>
    </source>
</reference>
<feature type="chain" id="PRO_5019424631" evidence="2">
    <location>
        <begin position="31"/>
        <end position="271"/>
    </location>
</feature>
<keyword evidence="2" id="KW-0732">Signal</keyword>
<dbReference type="PANTHER" id="PTHR43540:SF6">
    <property type="entry name" value="ISOCHORISMATASE-LIKE DOMAIN-CONTAINING PROTEIN"/>
    <property type="match status" value="1"/>
</dbReference>
<dbReference type="AlphaFoldDB" id="A0A423I639"/>
<feature type="domain" description="Isochorismatase-like" evidence="3">
    <location>
        <begin position="62"/>
        <end position="261"/>
    </location>
</feature>
<evidence type="ECO:0000313" key="4">
    <source>
        <dbReference type="EMBL" id="RON20861.1"/>
    </source>
</evidence>
<evidence type="ECO:0000256" key="2">
    <source>
        <dbReference type="SAM" id="SignalP"/>
    </source>
</evidence>
<accession>A0A423I639</accession>
<sequence>MSEKFRPIGRRSFVMGAVATMAAGAMPAFGAEKAPPAGLEKYAAPKNPALPKSTMKLDLSRTALVVIDPQIDFMSSKGLAWGMTGESVTEQNLVPNLLSLFKAAKASGITVAISPHYYWATDHNWKIQAPVEVMQHSIKLFDRKSALDLDGFANSGSDFMPEFRPYIEDGKTFVCSPHKLYGPQVNDLTLQLRKQLVDQVILTGMLANLCVESHMRELLEQGFEVAVVRDAVAGPKLPEGDGYLAAIINYRFMANAVWTTEEVLGMLGGKV</sequence>
<dbReference type="InterPro" id="IPR006311">
    <property type="entry name" value="TAT_signal"/>
</dbReference>
<dbReference type="InterPro" id="IPR000868">
    <property type="entry name" value="Isochorismatase-like_dom"/>
</dbReference>
<name>A0A423I639_9PSED</name>
<dbReference type="EMBL" id="MOBK01000006">
    <property type="protein sequence ID" value="RON20861.1"/>
    <property type="molecule type" value="Genomic_DNA"/>
</dbReference>
<keyword evidence="1" id="KW-0378">Hydrolase</keyword>
<comment type="caution">
    <text evidence="4">The sequence shown here is derived from an EMBL/GenBank/DDBJ whole genome shotgun (WGS) entry which is preliminary data.</text>
</comment>
<evidence type="ECO:0000259" key="3">
    <source>
        <dbReference type="Pfam" id="PF00857"/>
    </source>
</evidence>
<dbReference type="PANTHER" id="PTHR43540">
    <property type="entry name" value="PEROXYUREIDOACRYLATE/UREIDOACRYLATE AMIDOHYDROLASE-RELATED"/>
    <property type="match status" value="1"/>
</dbReference>
<dbReference type="SUPFAM" id="SSF52499">
    <property type="entry name" value="Isochorismatase-like hydrolases"/>
    <property type="match status" value="1"/>
</dbReference>
<organism evidence="4 5">
    <name type="scientific">Pseudomonas brassicacearum</name>
    <dbReference type="NCBI Taxonomy" id="930166"/>
    <lineage>
        <taxon>Bacteria</taxon>
        <taxon>Pseudomonadati</taxon>
        <taxon>Pseudomonadota</taxon>
        <taxon>Gammaproteobacteria</taxon>
        <taxon>Pseudomonadales</taxon>
        <taxon>Pseudomonadaceae</taxon>
        <taxon>Pseudomonas</taxon>
    </lineage>
</organism>
<evidence type="ECO:0000256" key="1">
    <source>
        <dbReference type="ARBA" id="ARBA00022801"/>
    </source>
</evidence>
<dbReference type="CDD" id="cd00431">
    <property type="entry name" value="cysteine_hydrolases"/>
    <property type="match status" value="1"/>
</dbReference>
<gene>
    <name evidence="4" type="ORF">BK660_17625</name>
</gene>
<feature type="signal peptide" evidence="2">
    <location>
        <begin position="1"/>
        <end position="30"/>
    </location>
</feature>
<proteinExistence type="predicted"/>
<dbReference type="GO" id="GO:0016787">
    <property type="term" value="F:hydrolase activity"/>
    <property type="evidence" value="ECO:0007669"/>
    <property type="project" value="UniProtKB-KW"/>
</dbReference>
<protein>
    <submittedName>
        <fullName evidence="4">Isochorismatase</fullName>
    </submittedName>
</protein>
<dbReference type="InterPro" id="IPR036380">
    <property type="entry name" value="Isochorismatase-like_sf"/>
</dbReference>
<dbReference type="InterPro" id="IPR050272">
    <property type="entry name" value="Isochorismatase-like_hydrls"/>
</dbReference>